<reference evidence="4" key="2">
    <citation type="submission" date="2019-11" db="UniProtKB">
        <authorList>
            <consortium name="WormBaseParasite"/>
        </authorList>
    </citation>
    <scope>IDENTIFICATION</scope>
</reference>
<evidence type="ECO:0000256" key="1">
    <source>
        <dbReference type="SAM" id="MobiDB-lite"/>
    </source>
</evidence>
<dbReference type="AlphaFoldDB" id="A0A0R3UCA5"/>
<organism evidence="2 3">
    <name type="scientific">Mesocestoides corti</name>
    <name type="common">Flatworm</name>
    <dbReference type="NCBI Taxonomy" id="53468"/>
    <lineage>
        <taxon>Eukaryota</taxon>
        <taxon>Metazoa</taxon>
        <taxon>Spiralia</taxon>
        <taxon>Lophotrochozoa</taxon>
        <taxon>Platyhelminthes</taxon>
        <taxon>Cestoda</taxon>
        <taxon>Eucestoda</taxon>
        <taxon>Cyclophyllidea</taxon>
        <taxon>Mesocestoididae</taxon>
        <taxon>Mesocestoides</taxon>
    </lineage>
</organism>
<accession>A0A0R3UCA5</accession>
<evidence type="ECO:0000313" key="4">
    <source>
        <dbReference type="WBParaSite" id="MCU_013363-RA"/>
    </source>
</evidence>
<keyword evidence="3" id="KW-1185">Reference proteome</keyword>
<dbReference type="EMBL" id="UXSR01001852">
    <property type="protein sequence ID" value="VDD78551.1"/>
    <property type="molecule type" value="Genomic_DNA"/>
</dbReference>
<sequence length="87" mass="9536">MQAPPQSDKQYLPTPVLVSLSCEENSPSRMSSMRLAVIRSTAMLMHISANPTSGPTYDPLTITPTVSSVDRPPVLSDEQAFHHQDLE</sequence>
<evidence type="ECO:0000313" key="2">
    <source>
        <dbReference type="EMBL" id="VDD78551.1"/>
    </source>
</evidence>
<dbReference type="WBParaSite" id="MCU_013363-RA">
    <property type="protein sequence ID" value="MCU_013363-RA"/>
    <property type="gene ID" value="MCU_013363"/>
</dbReference>
<protein>
    <submittedName>
        <fullName evidence="2 4">Uncharacterized protein</fullName>
    </submittedName>
</protein>
<feature type="region of interest" description="Disordered" evidence="1">
    <location>
        <begin position="64"/>
        <end position="87"/>
    </location>
</feature>
<proteinExistence type="predicted"/>
<evidence type="ECO:0000313" key="3">
    <source>
        <dbReference type="Proteomes" id="UP000267029"/>
    </source>
</evidence>
<gene>
    <name evidence="2" type="ORF">MCOS_LOCUS4554</name>
</gene>
<dbReference type="Proteomes" id="UP000267029">
    <property type="component" value="Unassembled WGS sequence"/>
</dbReference>
<reference evidence="2 3" key="1">
    <citation type="submission" date="2018-10" db="EMBL/GenBank/DDBJ databases">
        <authorList>
            <consortium name="Pathogen Informatics"/>
        </authorList>
    </citation>
    <scope>NUCLEOTIDE SEQUENCE [LARGE SCALE GENOMIC DNA]</scope>
</reference>
<name>A0A0R3UCA5_MESCO</name>